<dbReference type="InterPro" id="IPR027417">
    <property type="entry name" value="P-loop_NTPase"/>
</dbReference>
<dbReference type="NCBIfam" id="TIGR00595">
    <property type="entry name" value="priA"/>
    <property type="match status" value="1"/>
</dbReference>
<comment type="catalytic activity">
    <reaction evidence="11 12">
        <text>ATP + H2O = ADP + phosphate + H(+)</text>
        <dbReference type="Rhea" id="RHEA:13065"/>
        <dbReference type="ChEBI" id="CHEBI:15377"/>
        <dbReference type="ChEBI" id="CHEBI:15378"/>
        <dbReference type="ChEBI" id="CHEBI:30616"/>
        <dbReference type="ChEBI" id="CHEBI:43474"/>
        <dbReference type="ChEBI" id="CHEBI:456216"/>
        <dbReference type="EC" id="5.6.2.4"/>
    </reaction>
</comment>
<dbReference type="GO" id="GO:0005524">
    <property type="term" value="F:ATP binding"/>
    <property type="evidence" value="ECO:0007669"/>
    <property type="project" value="UniProtKB-UniRule"/>
</dbReference>
<dbReference type="GO" id="GO:0016887">
    <property type="term" value="F:ATP hydrolysis activity"/>
    <property type="evidence" value="ECO:0007669"/>
    <property type="project" value="RHEA"/>
</dbReference>
<dbReference type="Pfam" id="PF17764">
    <property type="entry name" value="PriA_3primeBD"/>
    <property type="match status" value="1"/>
</dbReference>
<dbReference type="InterPro" id="IPR014001">
    <property type="entry name" value="Helicase_ATP-bd"/>
</dbReference>
<dbReference type="SUPFAM" id="SSF52540">
    <property type="entry name" value="P-loop containing nucleoside triphosphate hydrolases"/>
    <property type="match status" value="2"/>
</dbReference>
<evidence type="ECO:0000256" key="10">
    <source>
        <dbReference type="ARBA" id="ARBA00023235"/>
    </source>
</evidence>
<comment type="cofactor">
    <cofactor evidence="12">
        <name>Zn(2+)</name>
        <dbReference type="ChEBI" id="CHEBI:29105"/>
    </cofactor>
    <text evidence="12">Binds 2 zinc ions per subunit.</text>
</comment>
<comment type="caution">
    <text evidence="15">The sequence shown here is derived from an EMBL/GenBank/DDBJ whole genome shotgun (WGS) entry which is preliminary data.</text>
</comment>
<keyword evidence="5 12" id="KW-0378">Hydrolase</keyword>
<dbReference type="EMBL" id="QOCW01000035">
    <property type="protein sequence ID" value="RBW67505.1"/>
    <property type="molecule type" value="Genomic_DNA"/>
</dbReference>
<dbReference type="InterPro" id="IPR041236">
    <property type="entry name" value="PriA_C"/>
</dbReference>
<evidence type="ECO:0000256" key="3">
    <source>
        <dbReference type="ARBA" id="ARBA00022723"/>
    </source>
</evidence>
<dbReference type="GO" id="GO:0006302">
    <property type="term" value="P:double-strand break repair"/>
    <property type="evidence" value="ECO:0007669"/>
    <property type="project" value="InterPro"/>
</dbReference>
<dbReference type="AlphaFoldDB" id="A0A366XQW1"/>
<dbReference type="PROSITE" id="PS51194">
    <property type="entry name" value="HELICASE_CTER"/>
    <property type="match status" value="1"/>
</dbReference>
<evidence type="ECO:0000256" key="1">
    <source>
        <dbReference type="ARBA" id="ARBA00022515"/>
    </source>
</evidence>
<dbReference type="Pfam" id="PF00271">
    <property type="entry name" value="Helicase_C"/>
    <property type="match status" value="1"/>
</dbReference>
<evidence type="ECO:0000256" key="7">
    <source>
        <dbReference type="ARBA" id="ARBA00022833"/>
    </source>
</evidence>
<dbReference type="GO" id="GO:0006270">
    <property type="term" value="P:DNA replication initiation"/>
    <property type="evidence" value="ECO:0007669"/>
    <property type="project" value="TreeGrafter"/>
</dbReference>
<dbReference type="NCBIfam" id="NF004066">
    <property type="entry name" value="PRK05580.1-3"/>
    <property type="match status" value="1"/>
</dbReference>
<comment type="function">
    <text evidence="12">Initiates the restart of stalled replication forks, which reloads the replicative helicase on sites other than the origin of replication. Recognizes and binds to abandoned replication forks and remodels them to uncover a helicase loading site. Promotes assembly of the primosome at these replication forks.</text>
</comment>
<dbReference type="InterPro" id="IPR042115">
    <property type="entry name" value="PriA_3primeBD_sf"/>
</dbReference>
<feature type="binding site" evidence="12">
    <location>
        <position position="553"/>
    </location>
    <ligand>
        <name>Zn(2+)</name>
        <dbReference type="ChEBI" id="CHEBI:29105"/>
        <label>1</label>
    </ligand>
</feature>
<feature type="binding site" evidence="12">
    <location>
        <position position="537"/>
    </location>
    <ligand>
        <name>Zn(2+)</name>
        <dbReference type="ChEBI" id="CHEBI:29105"/>
        <label>2</label>
    </ligand>
</feature>
<reference evidence="15 16" key="1">
    <citation type="submission" date="2018-07" db="EMBL/GenBank/DDBJ databases">
        <title>Lottiidibacillus patelloidae gen. nov., sp. nov., isolated from the intestinal tract of a marine limpet and the reclassification of B. taeanensis BH030017T, B. algicola KMM 3737T and B. hwajinpoensis SW-72T as genus Lottiidibacillus.</title>
        <authorList>
            <person name="Liu R."/>
            <person name="Huang Z."/>
        </authorList>
    </citation>
    <scope>NUCLEOTIDE SEQUENCE [LARGE SCALE GENOMIC DNA]</scope>
    <source>
        <strain evidence="15 16">BH030017</strain>
    </source>
</reference>
<dbReference type="InterPro" id="IPR001650">
    <property type="entry name" value="Helicase_C-like"/>
</dbReference>
<evidence type="ECO:0000256" key="9">
    <source>
        <dbReference type="ARBA" id="ARBA00023125"/>
    </source>
</evidence>
<evidence type="ECO:0000256" key="2">
    <source>
        <dbReference type="ARBA" id="ARBA00022705"/>
    </source>
</evidence>
<comment type="similarity">
    <text evidence="12">Belongs to the helicase family. PriA subfamily.</text>
</comment>
<dbReference type="FunFam" id="3.40.1440.60:FF:000001">
    <property type="entry name" value="Primosomal protein N"/>
    <property type="match status" value="1"/>
</dbReference>
<dbReference type="Pfam" id="PF18319">
    <property type="entry name" value="Zn_ribbon_PriA"/>
    <property type="match status" value="1"/>
</dbReference>
<keyword evidence="6 12" id="KW-0347">Helicase</keyword>
<evidence type="ECO:0000256" key="11">
    <source>
        <dbReference type="ARBA" id="ARBA00048988"/>
    </source>
</evidence>
<dbReference type="InterPro" id="IPR005259">
    <property type="entry name" value="PriA"/>
</dbReference>
<feature type="binding site" evidence="12">
    <location>
        <position position="550"/>
    </location>
    <ligand>
        <name>Zn(2+)</name>
        <dbReference type="ChEBI" id="CHEBI:29105"/>
        <label>1</label>
    </ligand>
</feature>
<dbReference type="Gene3D" id="3.40.1440.60">
    <property type="entry name" value="PriA, 3(prime) DNA-binding domain"/>
    <property type="match status" value="1"/>
</dbReference>
<keyword evidence="8 12" id="KW-0067">ATP-binding</keyword>
<dbReference type="GO" id="GO:0003677">
    <property type="term" value="F:DNA binding"/>
    <property type="evidence" value="ECO:0007669"/>
    <property type="project" value="UniProtKB-UniRule"/>
</dbReference>
<dbReference type="PANTHER" id="PTHR30580">
    <property type="entry name" value="PRIMOSOMAL PROTEIN N"/>
    <property type="match status" value="1"/>
</dbReference>
<evidence type="ECO:0000313" key="15">
    <source>
        <dbReference type="EMBL" id="RBW67505.1"/>
    </source>
</evidence>
<dbReference type="OrthoDB" id="9759544at2"/>
<dbReference type="SMART" id="SM00487">
    <property type="entry name" value="DEXDc"/>
    <property type="match status" value="1"/>
</dbReference>
<evidence type="ECO:0000256" key="5">
    <source>
        <dbReference type="ARBA" id="ARBA00022801"/>
    </source>
</evidence>
<sequence>MIAKVIVDVAVKQTDRMFDYQIPVKWEGIVEPGMRVIVPFGPRKVQGFVMDVVQESSVKKLKPLVDVLDIAPVLTAELLKLGFWLKDETLCFAISAFQAMLPAAMKARYKKEITLAHQQTLDRLPEEVQKRFQYQERIPWEELEQTDSKLLRQFQQQIKAGALDVIYRVEEKGTKKTKRVIFPNVSNKELSSYIETLDNRALKQRQILSLFLESNQPIIVQDLLEMADTTRSTVKTLVNKGLLKEENVEIYRDPYENKTFAKTEPLSLTTKQETAISPILAAVEENRYETVLLHGVTGSGKTEIYLQSIQKVLNKGKEAIVLVPEISLTPQMVSRFKGRFGSQVAVLHSGLSKGEKYDEWRKIHRKQVKVVVGARSAIFAPFEKLGILIIDEEHESSYKQEENPRYHARDVAIYRGKYHNCPVVLGSATPTLESYARAQKNIYRLIELQSRINDQAMPEVNVIDMREELRSGNRSMFSNSLFEKLSDRLQKKQQSVLFLNRRGYSTFVICRDCGHVVECPHCDISLTYHKNNHQLKCHYCGYQEPMPRVCPSCESEYIRFFGTGTQKVEEELAKVLPEARVIRMDVDTTSRKGSHERLLSQFGEKKADILLGTQMIAKGLDFPDVTLVGVLASDAMLNLPDFRASERTFQLLTQVSGRAGRHELKGEVIIQSYNPEHYSIELASAHNYKDFYKREMHTRKQHGYPPYYFLTLINVSHPDLMKAVSVTEKITSYLKHKLKDHSIVLGPVASAIPRIKDRYRYQCMVKYRNEPNLTGYLREILQHFEKETSQGKLLLSIDRNPHMMM</sequence>
<evidence type="ECO:0000259" key="14">
    <source>
        <dbReference type="PROSITE" id="PS51194"/>
    </source>
</evidence>
<keyword evidence="2 12" id="KW-0235">DNA replication</keyword>
<dbReference type="GO" id="GO:0008270">
    <property type="term" value="F:zinc ion binding"/>
    <property type="evidence" value="ECO:0007669"/>
    <property type="project" value="UniProtKB-UniRule"/>
</dbReference>
<keyword evidence="4 12" id="KW-0547">Nucleotide-binding</keyword>
<feature type="binding site" evidence="12">
    <location>
        <position position="513"/>
    </location>
    <ligand>
        <name>Zn(2+)</name>
        <dbReference type="ChEBI" id="CHEBI:29105"/>
        <label>1</label>
    </ligand>
</feature>
<dbReference type="InterPro" id="IPR011545">
    <property type="entry name" value="DEAD/DEAH_box_helicase_dom"/>
</dbReference>
<evidence type="ECO:0000256" key="12">
    <source>
        <dbReference type="HAMAP-Rule" id="MF_00983"/>
    </source>
</evidence>
<feature type="binding site" evidence="12">
    <location>
        <position position="540"/>
    </location>
    <ligand>
        <name>Zn(2+)</name>
        <dbReference type="ChEBI" id="CHEBI:29105"/>
        <label>2</label>
    </ligand>
</feature>
<dbReference type="GO" id="GO:0043138">
    <property type="term" value="F:3'-5' DNA helicase activity"/>
    <property type="evidence" value="ECO:0007669"/>
    <property type="project" value="UniProtKB-EC"/>
</dbReference>
<keyword evidence="7 12" id="KW-0862">Zinc</keyword>
<dbReference type="InterPro" id="IPR041222">
    <property type="entry name" value="PriA_3primeBD"/>
</dbReference>
<dbReference type="Gene3D" id="3.40.50.300">
    <property type="entry name" value="P-loop containing nucleotide triphosphate hydrolases"/>
    <property type="match status" value="2"/>
</dbReference>
<feature type="binding site" evidence="12">
    <location>
        <position position="519"/>
    </location>
    <ligand>
        <name>Zn(2+)</name>
        <dbReference type="ChEBI" id="CHEBI:29105"/>
        <label>2</label>
    </ligand>
</feature>
<dbReference type="GO" id="GO:0006310">
    <property type="term" value="P:DNA recombination"/>
    <property type="evidence" value="ECO:0007669"/>
    <property type="project" value="InterPro"/>
</dbReference>
<evidence type="ECO:0000256" key="8">
    <source>
        <dbReference type="ARBA" id="ARBA00022840"/>
    </source>
</evidence>
<keyword evidence="10 12" id="KW-0413">Isomerase</keyword>
<dbReference type="CDD" id="cd18804">
    <property type="entry name" value="SF2_C_priA"/>
    <property type="match status" value="1"/>
</dbReference>
<proteinExistence type="inferred from homology"/>
<evidence type="ECO:0000259" key="13">
    <source>
        <dbReference type="PROSITE" id="PS51192"/>
    </source>
</evidence>
<feature type="domain" description="Helicase C-terminal" evidence="14">
    <location>
        <begin position="545"/>
        <end position="699"/>
    </location>
</feature>
<feature type="binding site" evidence="12">
    <location>
        <position position="510"/>
    </location>
    <ligand>
        <name>Zn(2+)</name>
        <dbReference type="ChEBI" id="CHEBI:29105"/>
        <label>1</label>
    </ligand>
</feature>
<keyword evidence="3 12" id="KW-0479">Metal-binding</keyword>
<accession>A0A366XQW1</accession>
<dbReference type="Proteomes" id="UP000253314">
    <property type="component" value="Unassembled WGS sequence"/>
</dbReference>
<feature type="domain" description="Helicase ATP-binding" evidence="13">
    <location>
        <begin position="282"/>
        <end position="448"/>
    </location>
</feature>
<dbReference type="PANTHER" id="PTHR30580:SF0">
    <property type="entry name" value="PRIMOSOMAL PROTEIN N"/>
    <property type="match status" value="1"/>
</dbReference>
<organism evidence="15 16">
    <name type="scientific">Bacillus taeanensis</name>
    <dbReference type="NCBI Taxonomy" id="273032"/>
    <lineage>
        <taxon>Bacteria</taxon>
        <taxon>Bacillati</taxon>
        <taxon>Bacillota</taxon>
        <taxon>Bacilli</taxon>
        <taxon>Bacillales</taxon>
        <taxon>Bacillaceae</taxon>
        <taxon>Bacillus</taxon>
    </lineage>
</organism>
<dbReference type="EC" id="5.6.2.4" evidence="12"/>
<comment type="subunit">
    <text evidence="12">Component of the replication restart primosome.</text>
</comment>
<dbReference type="HAMAP" id="MF_00983">
    <property type="entry name" value="PriA"/>
    <property type="match status" value="1"/>
</dbReference>
<name>A0A366XQW1_9BACI</name>
<dbReference type="GO" id="GO:0006269">
    <property type="term" value="P:DNA replication, synthesis of primer"/>
    <property type="evidence" value="ECO:0007669"/>
    <property type="project" value="UniProtKB-KW"/>
</dbReference>
<dbReference type="InterPro" id="IPR040498">
    <property type="entry name" value="PriA_CRR"/>
</dbReference>
<keyword evidence="1 12" id="KW-0639">Primosome</keyword>
<gene>
    <name evidence="12" type="primary">priA</name>
    <name evidence="15" type="ORF">DS031_21725</name>
</gene>
<dbReference type="Pfam" id="PF00270">
    <property type="entry name" value="DEAD"/>
    <property type="match status" value="1"/>
</dbReference>
<feature type="binding site" evidence="12">
    <location>
        <position position="522"/>
    </location>
    <ligand>
        <name>Zn(2+)</name>
        <dbReference type="ChEBI" id="CHEBI:29105"/>
        <label>2</label>
    </ligand>
</feature>
<evidence type="ECO:0000313" key="16">
    <source>
        <dbReference type="Proteomes" id="UP000253314"/>
    </source>
</evidence>
<dbReference type="FunFam" id="3.40.50.300:FF:000489">
    <property type="entry name" value="Primosome assembly protein PriA"/>
    <property type="match status" value="1"/>
</dbReference>
<keyword evidence="9 12" id="KW-0238">DNA-binding</keyword>
<dbReference type="GO" id="GO:1990077">
    <property type="term" value="C:primosome complex"/>
    <property type="evidence" value="ECO:0007669"/>
    <property type="project" value="UniProtKB-UniRule"/>
</dbReference>
<comment type="catalytic activity">
    <reaction evidence="12">
        <text>Couples ATP hydrolysis with the unwinding of duplex DNA by translocating in the 3'-5' direction.</text>
        <dbReference type="EC" id="5.6.2.4"/>
    </reaction>
</comment>
<dbReference type="RefSeq" id="WP_113808267.1">
    <property type="nucleotide sequence ID" value="NZ_QOCW01000035.1"/>
</dbReference>
<keyword evidence="16" id="KW-1185">Reference proteome</keyword>
<evidence type="ECO:0000256" key="4">
    <source>
        <dbReference type="ARBA" id="ARBA00022741"/>
    </source>
</evidence>
<dbReference type="CDD" id="cd17929">
    <property type="entry name" value="DEXHc_priA"/>
    <property type="match status" value="1"/>
</dbReference>
<dbReference type="SMART" id="SM00490">
    <property type="entry name" value="HELICc"/>
    <property type="match status" value="1"/>
</dbReference>
<dbReference type="PROSITE" id="PS51192">
    <property type="entry name" value="HELICASE_ATP_BIND_1"/>
    <property type="match status" value="1"/>
</dbReference>
<evidence type="ECO:0000256" key="6">
    <source>
        <dbReference type="ARBA" id="ARBA00022806"/>
    </source>
</evidence>
<protein>
    <recommendedName>
        <fullName evidence="12">Replication restart protein PriA</fullName>
    </recommendedName>
    <alternativeName>
        <fullName evidence="12">ATP-dependent DNA helicase PriA</fullName>
        <ecNumber evidence="12">5.6.2.4</ecNumber>
    </alternativeName>
    <alternativeName>
        <fullName evidence="12">DNA 3'-5' helicase PriA</fullName>
    </alternativeName>
</protein>
<dbReference type="Pfam" id="PF18074">
    <property type="entry name" value="PriA_C"/>
    <property type="match status" value="1"/>
</dbReference>